<feature type="region of interest" description="Disordered" evidence="2">
    <location>
        <begin position="369"/>
        <end position="402"/>
    </location>
</feature>
<dbReference type="CDD" id="cd04481">
    <property type="entry name" value="RPA1_DBD_B_like"/>
    <property type="match status" value="1"/>
</dbReference>
<dbReference type="Gramene" id="CDY56896">
    <property type="protein sequence ID" value="CDY56896"/>
    <property type="gene ID" value="GSBRNA2T00020245001"/>
</dbReference>
<evidence type="ECO:0000256" key="2">
    <source>
        <dbReference type="SAM" id="MobiDB-lite"/>
    </source>
</evidence>
<dbReference type="PANTHER" id="PTHR47165:SF4">
    <property type="entry name" value="OS03G0429900 PROTEIN"/>
    <property type="match status" value="1"/>
</dbReference>
<dbReference type="PANTHER" id="PTHR47165">
    <property type="entry name" value="OS03G0429900 PROTEIN"/>
    <property type="match status" value="1"/>
</dbReference>
<dbReference type="InterPro" id="IPR012340">
    <property type="entry name" value="NA-bd_OB-fold"/>
</dbReference>
<dbReference type="Gene3D" id="2.40.50.140">
    <property type="entry name" value="Nucleic acid-binding proteins"/>
    <property type="match status" value="3"/>
</dbReference>
<evidence type="ECO:0000313" key="5">
    <source>
        <dbReference type="EMBL" id="CDY56896.1"/>
    </source>
</evidence>
<dbReference type="Pfam" id="PF16900">
    <property type="entry name" value="REPA_OB_2"/>
    <property type="match status" value="1"/>
</dbReference>
<name>A0A078J137_BRANA</name>
<dbReference type="SUPFAM" id="SSF50249">
    <property type="entry name" value="Nucleic acid-binding proteins"/>
    <property type="match status" value="2"/>
</dbReference>
<dbReference type="InterPro" id="IPR003871">
    <property type="entry name" value="RFA1B/D_OB_1st"/>
</dbReference>
<evidence type="ECO:0000259" key="3">
    <source>
        <dbReference type="Pfam" id="PF02721"/>
    </source>
</evidence>
<keyword evidence="1" id="KW-0238">DNA-binding</keyword>
<dbReference type="OMA" id="FKQIRVV"/>
<accession>A0A078J137</accession>
<evidence type="ECO:0000313" key="6">
    <source>
        <dbReference type="Proteomes" id="UP000028999"/>
    </source>
</evidence>
<gene>
    <name evidence="5" type="primary">BnaCnng31330D</name>
    <name evidence="5" type="ORF">GSBRNA2T00020245001</name>
</gene>
<sequence>MSSIMQVTSLKDVKPFKSGWKVHVKVLHTWKQYNAVHGDTLEIVLSDDNVSLVEKKIHASCKKTYMESKGRLLPVGAWRWIQNFSLSPANGCYRSTDHSYKMSFVQNRTITKSPLVNEDMFLSLVDFQSVLSGSLNPNFLIDVIGQVMELGDLETIQVVGKPRRKVEFTLRDINDSSVPCCLWGKISEVLYEGCSKEEEGKPICLIRFAKIGRYRGELQITNAFEASQLLINPSIPETDAFKQIRVVIRLKSAWSSAQSMQLTQTEVVKVGTLVKTLHGKEITTHIWWCEVCKENVSNDDTGETKLMLLDLIAKGMIIESAMKLLNGTFDELEDPTDLPDAILAVVGKTFTFGISVEKEHVFGEENSVRLTESQEHTDGMFTPSTKRKEAWNDPPADLTSHTKKLCSKAIKVEKMNDLEAEANKNT</sequence>
<organism evidence="5 6">
    <name type="scientific">Brassica napus</name>
    <name type="common">Rape</name>
    <dbReference type="NCBI Taxonomy" id="3708"/>
    <lineage>
        <taxon>Eukaryota</taxon>
        <taxon>Viridiplantae</taxon>
        <taxon>Streptophyta</taxon>
        <taxon>Embryophyta</taxon>
        <taxon>Tracheophyta</taxon>
        <taxon>Spermatophyta</taxon>
        <taxon>Magnoliopsida</taxon>
        <taxon>eudicotyledons</taxon>
        <taxon>Gunneridae</taxon>
        <taxon>Pentapetalae</taxon>
        <taxon>rosids</taxon>
        <taxon>malvids</taxon>
        <taxon>Brassicales</taxon>
        <taxon>Brassicaceae</taxon>
        <taxon>Brassiceae</taxon>
        <taxon>Brassica</taxon>
    </lineage>
</organism>
<protein>
    <submittedName>
        <fullName evidence="5">BnaCnng31330D protein</fullName>
    </submittedName>
</protein>
<dbReference type="STRING" id="3708.A0A078J137"/>
<reference evidence="5 6" key="1">
    <citation type="journal article" date="2014" name="Science">
        <title>Plant genetics. Early allopolyploid evolution in the post-Neolithic Brassica napus oilseed genome.</title>
        <authorList>
            <person name="Chalhoub B."/>
            <person name="Denoeud F."/>
            <person name="Liu S."/>
            <person name="Parkin I.A."/>
            <person name="Tang H."/>
            <person name="Wang X."/>
            <person name="Chiquet J."/>
            <person name="Belcram H."/>
            <person name="Tong C."/>
            <person name="Samans B."/>
            <person name="Correa M."/>
            <person name="Da Silva C."/>
            <person name="Just J."/>
            <person name="Falentin C."/>
            <person name="Koh C.S."/>
            <person name="Le Clainche I."/>
            <person name="Bernard M."/>
            <person name="Bento P."/>
            <person name="Noel B."/>
            <person name="Labadie K."/>
            <person name="Alberti A."/>
            <person name="Charles M."/>
            <person name="Arnaud D."/>
            <person name="Guo H."/>
            <person name="Daviaud C."/>
            <person name="Alamery S."/>
            <person name="Jabbari K."/>
            <person name="Zhao M."/>
            <person name="Edger P.P."/>
            <person name="Chelaifa H."/>
            <person name="Tack D."/>
            <person name="Lassalle G."/>
            <person name="Mestiri I."/>
            <person name="Schnel N."/>
            <person name="Le Paslier M.C."/>
            <person name="Fan G."/>
            <person name="Renault V."/>
            <person name="Bayer P.E."/>
            <person name="Golicz A.A."/>
            <person name="Manoli S."/>
            <person name="Lee T.H."/>
            <person name="Thi V.H."/>
            <person name="Chalabi S."/>
            <person name="Hu Q."/>
            <person name="Fan C."/>
            <person name="Tollenaere R."/>
            <person name="Lu Y."/>
            <person name="Battail C."/>
            <person name="Shen J."/>
            <person name="Sidebottom C.H."/>
            <person name="Wang X."/>
            <person name="Canaguier A."/>
            <person name="Chauveau A."/>
            <person name="Berard A."/>
            <person name="Deniot G."/>
            <person name="Guan M."/>
            <person name="Liu Z."/>
            <person name="Sun F."/>
            <person name="Lim Y.P."/>
            <person name="Lyons E."/>
            <person name="Town C.D."/>
            <person name="Bancroft I."/>
            <person name="Wang X."/>
            <person name="Meng J."/>
            <person name="Ma J."/>
            <person name="Pires J.C."/>
            <person name="King G.J."/>
            <person name="Brunel D."/>
            <person name="Delourme R."/>
            <person name="Renard M."/>
            <person name="Aury J.M."/>
            <person name="Adams K.L."/>
            <person name="Batley J."/>
            <person name="Snowdon R.J."/>
            <person name="Tost J."/>
            <person name="Edwards D."/>
            <person name="Zhou Y."/>
            <person name="Hua W."/>
            <person name="Sharpe A.G."/>
            <person name="Paterson A.H."/>
            <person name="Guan C."/>
            <person name="Wincker P."/>
        </authorList>
    </citation>
    <scope>NUCLEOTIDE SEQUENCE [LARGE SCALE GENOMIC DNA]</scope>
    <source>
        <strain evidence="6">cv. Darmor-bzh</strain>
    </source>
</reference>
<dbReference type="AlphaFoldDB" id="A0A078J137"/>
<evidence type="ECO:0000259" key="4">
    <source>
        <dbReference type="Pfam" id="PF16900"/>
    </source>
</evidence>
<keyword evidence="6" id="KW-1185">Reference proteome</keyword>
<feature type="compositionally biased region" description="Basic and acidic residues" evidence="2">
    <location>
        <begin position="369"/>
        <end position="378"/>
    </location>
</feature>
<dbReference type="InterPro" id="IPR031657">
    <property type="entry name" value="REPA_OB_2"/>
</dbReference>
<feature type="domain" description="Replication protein A OB" evidence="4">
    <location>
        <begin position="136"/>
        <end position="217"/>
    </location>
</feature>
<dbReference type="CDD" id="cd04480">
    <property type="entry name" value="RPA1_DBD_A_like"/>
    <property type="match status" value="1"/>
</dbReference>
<dbReference type="PaxDb" id="3708-A0A078J137"/>
<feature type="domain" description="Replication protein A 70 kDa DNA-binding subunit B/D first OB fold" evidence="3">
    <location>
        <begin position="8"/>
        <end position="113"/>
    </location>
</feature>
<dbReference type="EMBL" id="LK033528">
    <property type="protein sequence ID" value="CDY56896.1"/>
    <property type="molecule type" value="Genomic_DNA"/>
</dbReference>
<evidence type="ECO:0000256" key="1">
    <source>
        <dbReference type="ARBA" id="ARBA00023125"/>
    </source>
</evidence>
<dbReference type="Pfam" id="PF02721">
    <property type="entry name" value="DUF223"/>
    <property type="match status" value="1"/>
</dbReference>
<dbReference type="GO" id="GO:0003677">
    <property type="term" value="F:DNA binding"/>
    <property type="evidence" value="ECO:0007669"/>
    <property type="project" value="UniProtKB-KW"/>
</dbReference>
<dbReference type="Proteomes" id="UP000028999">
    <property type="component" value="Unassembled WGS sequence"/>
</dbReference>
<proteinExistence type="predicted"/>